<dbReference type="EMBL" id="RCSX01000010">
    <property type="protein sequence ID" value="KAF7929252.1"/>
    <property type="molecule type" value="Genomic_DNA"/>
</dbReference>
<protein>
    <submittedName>
        <fullName evidence="1">Uncharacterized protein</fullName>
    </submittedName>
</protein>
<evidence type="ECO:0000313" key="1">
    <source>
        <dbReference type="EMBL" id="KAF7929252.1"/>
    </source>
</evidence>
<gene>
    <name evidence="1" type="ORF">EAE98_005171</name>
</gene>
<organism evidence="1 2">
    <name type="scientific">Botrytis deweyae</name>
    <dbReference type="NCBI Taxonomy" id="2478750"/>
    <lineage>
        <taxon>Eukaryota</taxon>
        <taxon>Fungi</taxon>
        <taxon>Dikarya</taxon>
        <taxon>Ascomycota</taxon>
        <taxon>Pezizomycotina</taxon>
        <taxon>Leotiomycetes</taxon>
        <taxon>Helotiales</taxon>
        <taxon>Sclerotiniaceae</taxon>
        <taxon>Botrytis</taxon>
    </lineage>
</organism>
<keyword evidence="2" id="KW-1185">Reference proteome</keyword>
<sequence>MMLQNLTGWMRRGIIENPTTRPFYHSVMRSRQSLTRGEIEGGISQRLLLVIWIYLLYQSANGFSVLGTEDIQKP</sequence>
<name>A0ABQ7IN35_9HELO</name>
<dbReference type="Proteomes" id="UP000783213">
    <property type="component" value="Unassembled WGS sequence"/>
</dbReference>
<comment type="caution">
    <text evidence="1">The sequence shown here is derived from an EMBL/GenBank/DDBJ whole genome shotgun (WGS) entry which is preliminary data.</text>
</comment>
<accession>A0ABQ7IN35</accession>
<proteinExistence type="predicted"/>
<dbReference type="RefSeq" id="XP_038810634.1">
    <property type="nucleotide sequence ID" value="XM_038952792.1"/>
</dbReference>
<dbReference type="GeneID" id="62231945"/>
<reference evidence="1 2" key="1">
    <citation type="journal article" date="2020" name="Genome Biol. Evol.">
        <title>Comparative genomics of Sclerotiniaceae.</title>
        <authorList>
            <person name="Valero Jimenez C.A."/>
            <person name="Steentjes M."/>
            <person name="Scholten O.E."/>
            <person name="Van Kan J.A.L."/>
        </authorList>
    </citation>
    <scope>NUCLEOTIDE SEQUENCE [LARGE SCALE GENOMIC DNA]</scope>
    <source>
        <strain evidence="1 2">B1</strain>
    </source>
</reference>
<evidence type="ECO:0000313" key="2">
    <source>
        <dbReference type="Proteomes" id="UP000783213"/>
    </source>
</evidence>